<geneLocation type="plasmid" evidence="3">
    <name>unnamed1</name>
</geneLocation>
<sequence>MGWCDFWEENLDDLPGFGTPLACQAKDAAKDEVADAAASAWEEIVHSFQEGAVWMVKELALGWLGADSPTLSQTSGPVGFLFGSTLAVTQWLAVLCLILAAGKMAWTRRGDPGKEAIAGILRLIVATSAAVAIINLLTKAGDLFAVWIVNRSLGCPNETGTASKACIKAFSDKLLNMTALHDVDQLAVSLLLAILLMVSGVFQLFSVIFRQSMLFVLVGTLPLAAAASSTEQGRAWWNKSLAWLLAFIVYKPAAAIIYAAAFSAFNSAADDKRLLTQLYGVALLILAAFSLPALMRLVAPITEQGGIGGGSGGGSGVAGRIATGAIAIKTGGAAVAGRAAAGAAKGSGGGSSPSGGKTAGGGPSSGGGGKPSSGGPSGGGKPSSGGPSGGGKPSSGGSSSPAGGSGGTGGSSGPSSSGGSTAQPAAGSSGRVPPPASGSGSTSRDGSRGSSK</sequence>
<feature type="compositionally biased region" description="Low complexity" evidence="1">
    <location>
        <begin position="437"/>
        <end position="452"/>
    </location>
</feature>
<feature type="compositionally biased region" description="Gly residues" evidence="1">
    <location>
        <begin position="345"/>
        <end position="394"/>
    </location>
</feature>
<dbReference type="PRINTS" id="PR01228">
    <property type="entry name" value="EGGSHELL"/>
</dbReference>
<feature type="transmembrane region" description="Helical" evidence="2">
    <location>
        <begin position="120"/>
        <end position="138"/>
    </location>
</feature>
<feature type="compositionally biased region" description="Gly residues" evidence="1">
    <location>
        <begin position="403"/>
        <end position="412"/>
    </location>
</feature>
<feature type="compositionally biased region" description="Low complexity" evidence="1">
    <location>
        <begin position="413"/>
        <end position="430"/>
    </location>
</feature>
<gene>
    <name evidence="3" type="ORF">OG222_36865</name>
</gene>
<keyword evidence="2" id="KW-0472">Membrane</keyword>
<evidence type="ECO:0000256" key="1">
    <source>
        <dbReference type="SAM" id="MobiDB-lite"/>
    </source>
</evidence>
<feature type="transmembrane region" description="Helical" evidence="2">
    <location>
        <begin position="186"/>
        <end position="205"/>
    </location>
</feature>
<feature type="transmembrane region" description="Helical" evidence="2">
    <location>
        <begin position="78"/>
        <end position="100"/>
    </location>
</feature>
<keyword evidence="2" id="KW-0812">Transmembrane</keyword>
<accession>A0AAU1M5I6</accession>
<name>A0AAU1M5I6_9ACTN</name>
<evidence type="ECO:0008006" key="4">
    <source>
        <dbReference type="Google" id="ProtNLM"/>
    </source>
</evidence>
<feature type="transmembrane region" description="Helical" evidence="2">
    <location>
        <begin position="212"/>
        <end position="229"/>
    </location>
</feature>
<proteinExistence type="predicted"/>
<evidence type="ECO:0000313" key="3">
    <source>
        <dbReference type="EMBL" id="WTQ78763.1"/>
    </source>
</evidence>
<dbReference type="AlphaFoldDB" id="A0AAU1M5I6"/>
<protein>
    <recommendedName>
        <fullName evidence="4">TrbL/VirB6 plasmid conjugal transfer protein</fullName>
    </recommendedName>
</protein>
<feature type="region of interest" description="Disordered" evidence="1">
    <location>
        <begin position="342"/>
        <end position="452"/>
    </location>
</feature>
<evidence type="ECO:0000256" key="2">
    <source>
        <dbReference type="SAM" id="Phobius"/>
    </source>
</evidence>
<keyword evidence="3" id="KW-0614">Plasmid</keyword>
<keyword evidence="2" id="KW-1133">Transmembrane helix</keyword>
<dbReference type="RefSeq" id="WP_331718269.1">
    <property type="nucleotide sequence ID" value="NZ_CP108170.1"/>
</dbReference>
<organism evidence="3">
    <name type="scientific">Streptomyces sp. NBC_00148</name>
    <dbReference type="NCBI Taxonomy" id="2903626"/>
    <lineage>
        <taxon>Bacteria</taxon>
        <taxon>Bacillati</taxon>
        <taxon>Actinomycetota</taxon>
        <taxon>Actinomycetes</taxon>
        <taxon>Kitasatosporales</taxon>
        <taxon>Streptomycetaceae</taxon>
        <taxon>Streptomyces</taxon>
    </lineage>
</organism>
<feature type="transmembrane region" description="Helical" evidence="2">
    <location>
        <begin position="241"/>
        <end position="262"/>
    </location>
</feature>
<dbReference type="EMBL" id="CP108170">
    <property type="protein sequence ID" value="WTQ78763.1"/>
    <property type="molecule type" value="Genomic_DNA"/>
</dbReference>
<reference evidence="3" key="1">
    <citation type="submission" date="2022-10" db="EMBL/GenBank/DDBJ databases">
        <title>The complete genomes of actinobacterial strains from the NBC collection.</title>
        <authorList>
            <person name="Joergensen T.S."/>
            <person name="Alvarez Arevalo M."/>
            <person name="Sterndorff E.B."/>
            <person name="Faurdal D."/>
            <person name="Vuksanovic O."/>
            <person name="Mourched A.-S."/>
            <person name="Charusanti P."/>
            <person name="Shaw S."/>
            <person name="Blin K."/>
            <person name="Weber T."/>
        </authorList>
    </citation>
    <scope>NUCLEOTIDE SEQUENCE</scope>
    <source>
        <strain evidence="3">NBC_00148</strain>
        <plasmid evidence="3">unnamed1</plasmid>
    </source>
</reference>
<feature type="transmembrane region" description="Helical" evidence="2">
    <location>
        <begin position="274"/>
        <end position="295"/>
    </location>
</feature>